<proteinExistence type="predicted"/>
<dbReference type="InterPro" id="IPR056948">
    <property type="entry name" value="PNGaseA_N"/>
</dbReference>
<dbReference type="RefSeq" id="XP_046009317.1">
    <property type="nucleotide sequence ID" value="XM_046154765.1"/>
</dbReference>
<dbReference type="Pfam" id="PF25156">
    <property type="entry name" value="PNGase_A_C"/>
    <property type="match status" value="1"/>
</dbReference>
<dbReference type="AlphaFoldDB" id="A0A9P8XYM3"/>
<feature type="compositionally biased region" description="Basic and acidic residues" evidence="1">
    <location>
        <begin position="542"/>
        <end position="555"/>
    </location>
</feature>
<evidence type="ECO:0000313" key="3">
    <source>
        <dbReference type="EMBL" id="KAH7026100.1"/>
    </source>
</evidence>
<name>A0A9P8XYM3_9PEZI</name>
<dbReference type="Pfam" id="PF12222">
    <property type="entry name" value="PNGaseA"/>
    <property type="match status" value="1"/>
</dbReference>
<dbReference type="EMBL" id="JAGTJQ010000008">
    <property type="protein sequence ID" value="KAH7026100.1"/>
    <property type="molecule type" value="Genomic_DNA"/>
</dbReference>
<sequence>MTFTVQSAGRQFDRLALMFFGDTEVWRTSTAEPVKPPGIRWTVTKDMSHLLYFWKSPQRIIFDLGNLVDEKYTGTFNTTLTASFYQVTPSDFQDAKPADLIVPISSRKGAQGLPSHFVLPGDQASNSVSLPRNINRAVLTISANGQAAEEFWWSNVLESDKMTFAKTYGAYPGRSPFREVQVLVDGHLAGVSWPFPVIFTGGVTPSLHRPIVGLQAFDLREHQIDISPWLPLLCDGHEHDFAIRVMGVTDNGVDGGVLSASIDDSWYVTGKVFLWLDDDGRSVTTGSVSTSALKPLASQDPVIHLSRAISRNETGFNETLSFEVTVRRSLDISATVRSQRRHSHVQWTQKLEYTNVALVKDFGFNQVNDFRVTGLDEARGLDQDRSFETFYEYPLHCNQSIRFDSSGDMTIQSSLLEGLQLKIRGSSVLPMGTEGYPGPLPESQTQGAHLQTLREGQGEFFAPAGGKTSSGFGSTNQLFYFGSLLTVPGQSLEHAGKSHELYFRNVTAVNGSVVADEERSVASACRNIVRPPQPAAGNSQDRGGDEGVVRVEGKHPPSTAAPGSWFEFAEPLAPRQHFGRRLKLVQPSCGNIDCEAGTPTATARGSSTSIGPLLQQLQLQQQPLRYH</sequence>
<dbReference type="InterPro" id="IPR021102">
    <property type="entry name" value="PNGase_A"/>
</dbReference>
<dbReference type="GeneID" id="70184311"/>
<dbReference type="Proteomes" id="UP000756346">
    <property type="component" value="Unassembled WGS sequence"/>
</dbReference>
<feature type="region of interest" description="Disordered" evidence="1">
    <location>
        <begin position="529"/>
        <end position="563"/>
    </location>
</feature>
<reference evidence="3" key="1">
    <citation type="journal article" date="2021" name="Nat. Commun.">
        <title>Genetic determinants of endophytism in the Arabidopsis root mycobiome.</title>
        <authorList>
            <person name="Mesny F."/>
            <person name="Miyauchi S."/>
            <person name="Thiergart T."/>
            <person name="Pickel B."/>
            <person name="Atanasova L."/>
            <person name="Karlsson M."/>
            <person name="Huettel B."/>
            <person name="Barry K.W."/>
            <person name="Haridas S."/>
            <person name="Chen C."/>
            <person name="Bauer D."/>
            <person name="Andreopoulos W."/>
            <person name="Pangilinan J."/>
            <person name="LaButti K."/>
            <person name="Riley R."/>
            <person name="Lipzen A."/>
            <person name="Clum A."/>
            <person name="Drula E."/>
            <person name="Henrissat B."/>
            <person name="Kohler A."/>
            <person name="Grigoriev I.V."/>
            <person name="Martin F.M."/>
            <person name="Hacquard S."/>
        </authorList>
    </citation>
    <scope>NUCLEOTIDE SEQUENCE</scope>
    <source>
        <strain evidence="3">MPI-CAGE-CH-0230</strain>
    </source>
</reference>
<feature type="domain" description="Peptide N-acetyl-beta-D-glucosaminyl asparaginase amidase A N-terminal" evidence="2">
    <location>
        <begin position="1"/>
        <end position="290"/>
    </location>
</feature>
<evidence type="ECO:0000259" key="2">
    <source>
        <dbReference type="Pfam" id="PF12222"/>
    </source>
</evidence>
<gene>
    <name evidence="3" type="ORF">B0I36DRAFT_329877</name>
</gene>
<evidence type="ECO:0000313" key="4">
    <source>
        <dbReference type="Proteomes" id="UP000756346"/>
    </source>
</evidence>
<keyword evidence="4" id="KW-1185">Reference proteome</keyword>
<protein>
    <submittedName>
        <fullName evidence="3">Peptide N-acetyl-beta-D-glucosaminyl asparaginase amidase A-domain-containing protein</fullName>
    </submittedName>
</protein>
<comment type="caution">
    <text evidence="3">The sequence shown here is derived from an EMBL/GenBank/DDBJ whole genome shotgun (WGS) entry which is preliminary data.</text>
</comment>
<accession>A0A9P8XYM3</accession>
<evidence type="ECO:0000256" key="1">
    <source>
        <dbReference type="SAM" id="MobiDB-lite"/>
    </source>
</evidence>
<dbReference type="PANTHER" id="PTHR31104">
    <property type="entry name" value="PEPTIDE-N4-(N-ACETYL-BETA-GLUCOSAMINYL)ASPARAGINE AMIDASE A PROTEIN"/>
    <property type="match status" value="1"/>
</dbReference>
<dbReference type="OrthoDB" id="1612078at2759"/>
<organism evidence="3 4">
    <name type="scientific">Microdochium trichocladiopsis</name>
    <dbReference type="NCBI Taxonomy" id="1682393"/>
    <lineage>
        <taxon>Eukaryota</taxon>
        <taxon>Fungi</taxon>
        <taxon>Dikarya</taxon>
        <taxon>Ascomycota</taxon>
        <taxon>Pezizomycotina</taxon>
        <taxon>Sordariomycetes</taxon>
        <taxon>Xylariomycetidae</taxon>
        <taxon>Xylariales</taxon>
        <taxon>Microdochiaceae</taxon>
        <taxon>Microdochium</taxon>
    </lineage>
</organism>